<dbReference type="GO" id="GO:0016020">
    <property type="term" value="C:membrane"/>
    <property type="evidence" value="ECO:0007669"/>
    <property type="project" value="UniProtKB-SubCell"/>
</dbReference>
<dbReference type="EMBL" id="JABWDY010029543">
    <property type="protein sequence ID" value="KAF5186279.1"/>
    <property type="molecule type" value="Genomic_DNA"/>
</dbReference>
<keyword evidence="7" id="KW-0503">Monooxygenase</keyword>
<evidence type="ECO:0000256" key="2">
    <source>
        <dbReference type="ARBA" id="ARBA00010617"/>
    </source>
</evidence>
<feature type="transmembrane region" description="Helical" evidence="9">
    <location>
        <begin position="12"/>
        <end position="33"/>
    </location>
</feature>
<evidence type="ECO:0000313" key="11">
    <source>
        <dbReference type="Proteomes" id="UP000554482"/>
    </source>
</evidence>
<evidence type="ECO:0000313" key="10">
    <source>
        <dbReference type="EMBL" id="KAF5186279.1"/>
    </source>
</evidence>
<evidence type="ECO:0000256" key="7">
    <source>
        <dbReference type="ARBA" id="ARBA00023033"/>
    </source>
</evidence>
<sequence>MMSTKEDILQTLVVIVGVVLVSWAWKTISSIWLKPKKMEKYLREQGLKGPNYKFLYGDTKEIGRLTKEARSKPMENSHQIVPRVFPYYHQVVQQYGKMSYFWFRPMPRLIVMDPDKQMAEFNSRGVLRIGCVA</sequence>
<keyword evidence="4" id="KW-0479">Metal-binding</keyword>
<keyword evidence="9" id="KW-0812">Transmembrane</keyword>
<evidence type="ECO:0000256" key="8">
    <source>
        <dbReference type="ARBA" id="ARBA00023136"/>
    </source>
</evidence>
<evidence type="ECO:0000256" key="4">
    <source>
        <dbReference type="ARBA" id="ARBA00022723"/>
    </source>
</evidence>
<keyword evidence="5" id="KW-0560">Oxidoreductase</keyword>
<accession>A0A7J6VME5</accession>
<dbReference type="Proteomes" id="UP000554482">
    <property type="component" value="Unassembled WGS sequence"/>
</dbReference>
<reference evidence="10 11" key="1">
    <citation type="submission" date="2020-06" db="EMBL/GenBank/DDBJ databases">
        <title>Transcriptomic and genomic resources for Thalictrum thalictroides and T. hernandezii: Facilitating candidate gene discovery in an emerging model plant lineage.</title>
        <authorList>
            <person name="Arias T."/>
            <person name="Riano-Pachon D.M."/>
            <person name="Di Stilio V.S."/>
        </authorList>
    </citation>
    <scope>NUCLEOTIDE SEQUENCE [LARGE SCALE GENOMIC DNA]</scope>
    <source>
        <strain evidence="11">cv. WT478/WT964</strain>
        <tissue evidence="10">Leaves</tissue>
    </source>
</reference>
<name>A0A7J6VME5_THATH</name>
<comment type="similarity">
    <text evidence="2">Belongs to the cytochrome P450 family.</text>
</comment>
<dbReference type="GO" id="GO:0004497">
    <property type="term" value="F:monooxygenase activity"/>
    <property type="evidence" value="ECO:0007669"/>
    <property type="project" value="UniProtKB-KW"/>
</dbReference>
<dbReference type="PANTHER" id="PTHR24282">
    <property type="entry name" value="CYTOCHROME P450 FAMILY MEMBER"/>
    <property type="match status" value="1"/>
</dbReference>
<dbReference type="AlphaFoldDB" id="A0A7J6VME5"/>
<evidence type="ECO:0000256" key="5">
    <source>
        <dbReference type="ARBA" id="ARBA00023002"/>
    </source>
</evidence>
<keyword evidence="8 9" id="KW-0472">Membrane</keyword>
<dbReference type="GO" id="GO:0046872">
    <property type="term" value="F:metal ion binding"/>
    <property type="evidence" value="ECO:0007669"/>
    <property type="project" value="UniProtKB-KW"/>
</dbReference>
<dbReference type="OrthoDB" id="1934695at2759"/>
<organism evidence="10 11">
    <name type="scientific">Thalictrum thalictroides</name>
    <name type="common">Rue-anemone</name>
    <name type="synonym">Anemone thalictroides</name>
    <dbReference type="NCBI Taxonomy" id="46969"/>
    <lineage>
        <taxon>Eukaryota</taxon>
        <taxon>Viridiplantae</taxon>
        <taxon>Streptophyta</taxon>
        <taxon>Embryophyta</taxon>
        <taxon>Tracheophyta</taxon>
        <taxon>Spermatophyta</taxon>
        <taxon>Magnoliopsida</taxon>
        <taxon>Ranunculales</taxon>
        <taxon>Ranunculaceae</taxon>
        <taxon>Thalictroideae</taxon>
        <taxon>Thalictrum</taxon>
    </lineage>
</organism>
<comment type="caution">
    <text evidence="10">The sequence shown here is derived from an EMBL/GenBank/DDBJ whole genome shotgun (WGS) entry which is preliminary data.</text>
</comment>
<gene>
    <name evidence="10" type="ORF">FRX31_024134</name>
</gene>
<evidence type="ECO:0000256" key="6">
    <source>
        <dbReference type="ARBA" id="ARBA00023004"/>
    </source>
</evidence>
<evidence type="ECO:0000256" key="3">
    <source>
        <dbReference type="ARBA" id="ARBA00022617"/>
    </source>
</evidence>
<keyword evidence="11" id="KW-1185">Reference proteome</keyword>
<dbReference type="PANTHER" id="PTHR24282:SF255">
    <property type="entry name" value="CYTOCHROME P450 72A11-RELATED"/>
    <property type="match status" value="1"/>
</dbReference>
<keyword evidence="3" id="KW-0349">Heme</keyword>
<keyword evidence="9" id="KW-1133">Transmembrane helix</keyword>
<comment type="subcellular location">
    <subcellularLocation>
        <location evidence="1">Membrane</location>
    </subcellularLocation>
</comment>
<evidence type="ECO:0000256" key="9">
    <source>
        <dbReference type="SAM" id="Phobius"/>
    </source>
</evidence>
<dbReference type="InterPro" id="IPR050665">
    <property type="entry name" value="Cytochrome_P450_Monooxygen"/>
</dbReference>
<protein>
    <submittedName>
        <fullName evidence="10">Cytochrome p450</fullName>
    </submittedName>
</protein>
<proteinExistence type="inferred from homology"/>
<evidence type="ECO:0000256" key="1">
    <source>
        <dbReference type="ARBA" id="ARBA00004370"/>
    </source>
</evidence>
<keyword evidence="6" id="KW-0408">Iron</keyword>